<dbReference type="InterPro" id="IPR009617">
    <property type="entry name" value="Seipin"/>
</dbReference>
<evidence type="ECO:0000256" key="3">
    <source>
        <dbReference type="ARBA" id="ARBA00022824"/>
    </source>
</evidence>
<evidence type="ECO:0000256" key="4">
    <source>
        <dbReference type="ARBA" id="ARBA00022989"/>
    </source>
</evidence>
<dbReference type="GO" id="GO:0005789">
    <property type="term" value="C:endoplasmic reticulum membrane"/>
    <property type="evidence" value="ECO:0007669"/>
    <property type="project" value="UniProtKB-SubCell"/>
</dbReference>
<evidence type="ECO:0000256" key="7">
    <source>
        <dbReference type="SAM" id="MobiDB-lite"/>
    </source>
</evidence>
<dbReference type="OrthoDB" id="3990054at2759"/>
<dbReference type="PANTHER" id="PTHR21212:SF5">
    <property type="entry name" value="SEIPIN-1"/>
    <property type="match status" value="1"/>
</dbReference>
<dbReference type="CDD" id="cd23995">
    <property type="entry name" value="Seipin_BSCL2_like"/>
    <property type="match status" value="1"/>
</dbReference>
<keyword evidence="4 8" id="KW-1133">Transmembrane helix</keyword>
<sequence length="431" mass="47898">MDPETHHRKRHRPHVASITTTAAACSPPPSGNSADEKNYEPDDGDLLLVFSEPAGWLVRAAAAQVELIVSALLSLAAPIVALHEDSKTAPLRAARSGAALLRRLAAGLLGAAGAAVVLVFVAVAAVLLGVGLVRLSVGEPVSVRRPLHFDYTEPHPSATAALGGARRGRPVPAGHTARVSLVLIMPESDYNRRIGVFQVTAEAIAPNRDTITTFSQPCMLRFRSLPVRLMRTCLMGIPLLMGICTESQKITIEILRYKETSQRTEAIRVRLKPRAGTTDLPQVYAAEIFMNSQLPWGKELVYNWKWTFYVWTSLYMYIILLILWYGWFKPFSLIRHESFVVDQPSERGEDMADTYKKDDEISDEMSKLIRRWRERRSKRKAPLPEMHLPDLIEGSASSNVRETREVIEDCSDFEEASETSECGSGYACKSK</sequence>
<dbReference type="InParanoid" id="A0A6I9RD67"/>
<evidence type="ECO:0000313" key="9">
    <source>
        <dbReference type="Proteomes" id="UP000504607"/>
    </source>
</evidence>
<keyword evidence="6 8" id="KW-0472">Membrane</keyword>
<reference evidence="10" key="1">
    <citation type="submission" date="2025-08" db="UniProtKB">
        <authorList>
            <consortium name="RefSeq"/>
        </authorList>
    </citation>
    <scope>IDENTIFICATION</scope>
</reference>
<organism evidence="9 10">
    <name type="scientific">Elaeis guineensis var. tenera</name>
    <name type="common">Oil palm</name>
    <dbReference type="NCBI Taxonomy" id="51953"/>
    <lineage>
        <taxon>Eukaryota</taxon>
        <taxon>Viridiplantae</taxon>
        <taxon>Streptophyta</taxon>
        <taxon>Embryophyta</taxon>
        <taxon>Tracheophyta</taxon>
        <taxon>Spermatophyta</taxon>
        <taxon>Magnoliopsida</taxon>
        <taxon>Liliopsida</taxon>
        <taxon>Arecaceae</taxon>
        <taxon>Arecoideae</taxon>
        <taxon>Cocoseae</taxon>
        <taxon>Elaeidinae</taxon>
        <taxon>Elaeis</taxon>
    </lineage>
</organism>
<dbReference type="KEGG" id="egu:105047228"/>
<dbReference type="Pfam" id="PF06775">
    <property type="entry name" value="Seipin"/>
    <property type="match status" value="1"/>
</dbReference>
<name>A0A6I9RD67_ELAGV</name>
<dbReference type="AlphaFoldDB" id="A0A6I9RD67"/>
<evidence type="ECO:0000313" key="10">
    <source>
        <dbReference type="RefSeq" id="XP_010924347.1"/>
    </source>
</evidence>
<dbReference type="FunCoup" id="A0A6I9RD67">
    <property type="interactions" value="5"/>
</dbReference>
<comment type="subcellular location">
    <subcellularLocation>
        <location evidence="1">Endoplasmic reticulum membrane</location>
        <topology evidence="1">Multi-pass membrane protein</topology>
    </subcellularLocation>
</comment>
<evidence type="ECO:0000256" key="8">
    <source>
        <dbReference type="SAM" id="Phobius"/>
    </source>
</evidence>
<keyword evidence="3" id="KW-0256">Endoplasmic reticulum</keyword>
<keyword evidence="9" id="KW-1185">Reference proteome</keyword>
<feature type="transmembrane region" description="Helical" evidence="8">
    <location>
        <begin position="104"/>
        <end position="133"/>
    </location>
</feature>
<evidence type="ECO:0000256" key="2">
    <source>
        <dbReference type="ARBA" id="ARBA00022692"/>
    </source>
</evidence>
<dbReference type="RefSeq" id="XP_010924347.1">
    <property type="nucleotide sequence ID" value="XM_010926045.3"/>
</dbReference>
<evidence type="ECO:0000256" key="6">
    <source>
        <dbReference type="ARBA" id="ARBA00023136"/>
    </source>
</evidence>
<dbReference type="Proteomes" id="UP000504607">
    <property type="component" value="Chromosome 6"/>
</dbReference>
<evidence type="ECO:0000256" key="1">
    <source>
        <dbReference type="ARBA" id="ARBA00004477"/>
    </source>
</evidence>
<dbReference type="GeneID" id="105047228"/>
<protein>
    <submittedName>
        <fullName evidence="10">Seipin-1</fullName>
    </submittedName>
</protein>
<feature type="region of interest" description="Disordered" evidence="7">
    <location>
        <begin position="377"/>
        <end position="401"/>
    </location>
</feature>
<feature type="transmembrane region" description="Helical" evidence="8">
    <location>
        <begin position="308"/>
        <end position="328"/>
    </location>
</feature>
<dbReference type="PANTHER" id="PTHR21212">
    <property type="entry name" value="BERNARDINELLI-SEIP CONGENITAL LIPODYSTROPHY 2 HOMOLOG BSCL2 PROTEIN"/>
    <property type="match status" value="1"/>
</dbReference>
<feature type="compositionally biased region" description="Basic residues" evidence="7">
    <location>
        <begin position="1"/>
        <end position="14"/>
    </location>
</feature>
<dbReference type="GO" id="GO:0140042">
    <property type="term" value="P:lipid droplet formation"/>
    <property type="evidence" value="ECO:0007669"/>
    <property type="project" value="UniProtKB-ARBA"/>
</dbReference>
<accession>A0A6I9RD67</accession>
<feature type="region of interest" description="Disordered" evidence="7">
    <location>
        <begin position="1"/>
        <end position="38"/>
    </location>
</feature>
<gene>
    <name evidence="10" type="primary">LOC105047228</name>
</gene>
<proteinExistence type="predicted"/>
<keyword evidence="2 8" id="KW-0812">Transmembrane</keyword>
<evidence type="ECO:0000256" key="5">
    <source>
        <dbReference type="ARBA" id="ARBA00023098"/>
    </source>
</evidence>
<dbReference type="GO" id="GO:0006629">
    <property type="term" value="P:lipid metabolic process"/>
    <property type="evidence" value="ECO:0007669"/>
    <property type="project" value="UniProtKB-KW"/>
</dbReference>
<keyword evidence="5" id="KW-0443">Lipid metabolism</keyword>